<evidence type="ECO:0000313" key="4">
    <source>
        <dbReference type="Proteomes" id="UP001324115"/>
    </source>
</evidence>
<dbReference type="SUPFAM" id="SSF53756">
    <property type="entry name" value="UDP-Glycosyltransferase/glycogen phosphorylase"/>
    <property type="match status" value="1"/>
</dbReference>
<dbReference type="Proteomes" id="UP001324115">
    <property type="component" value="Unassembled WGS sequence"/>
</dbReference>
<dbReference type="Gene3D" id="3.40.50.2000">
    <property type="entry name" value="Glycogen Phosphorylase B"/>
    <property type="match status" value="2"/>
</dbReference>
<keyword evidence="4" id="KW-1185">Reference proteome</keyword>
<organism evidence="3 4">
    <name type="scientific">Quercus rubra</name>
    <name type="common">Northern red oak</name>
    <name type="synonym">Quercus borealis</name>
    <dbReference type="NCBI Taxonomy" id="3512"/>
    <lineage>
        <taxon>Eukaryota</taxon>
        <taxon>Viridiplantae</taxon>
        <taxon>Streptophyta</taxon>
        <taxon>Embryophyta</taxon>
        <taxon>Tracheophyta</taxon>
        <taxon>Spermatophyta</taxon>
        <taxon>Magnoliopsida</taxon>
        <taxon>eudicotyledons</taxon>
        <taxon>Gunneridae</taxon>
        <taxon>Pentapetalae</taxon>
        <taxon>rosids</taxon>
        <taxon>fabids</taxon>
        <taxon>Fagales</taxon>
        <taxon>Fagaceae</taxon>
        <taxon>Quercus</taxon>
    </lineage>
</organism>
<dbReference type="GO" id="GO:0080043">
    <property type="term" value="F:quercetin 3-O-glucosyltransferase activity"/>
    <property type="evidence" value="ECO:0007669"/>
    <property type="project" value="TreeGrafter"/>
</dbReference>
<accession>A0AAN7G750</accession>
<reference evidence="3 4" key="1">
    <citation type="journal article" date="2023" name="G3 (Bethesda)">
        <title>A haplotype-resolved chromosome-scale genome for Quercus rubra L. provides insights into the genetics of adaptive traits for red oak species.</title>
        <authorList>
            <person name="Kapoor B."/>
            <person name="Jenkins J."/>
            <person name="Schmutz J."/>
            <person name="Zhebentyayeva T."/>
            <person name="Kuelheim C."/>
            <person name="Coggeshall M."/>
            <person name="Heim C."/>
            <person name="Lasky J.R."/>
            <person name="Leites L."/>
            <person name="Islam-Faridi N."/>
            <person name="Romero-Severson J."/>
            <person name="DeLeo V.L."/>
            <person name="Lucas S.M."/>
            <person name="Lazic D."/>
            <person name="Gailing O."/>
            <person name="Carlson J."/>
            <person name="Staton M."/>
        </authorList>
    </citation>
    <scope>NUCLEOTIDE SEQUENCE [LARGE SCALE GENOMIC DNA]</scope>
    <source>
        <strain evidence="3">Pseudo-F2</strain>
    </source>
</reference>
<dbReference type="FunFam" id="3.40.50.2000:FF:000040">
    <property type="entry name" value="UDP-glycosyltransferase 76C1"/>
    <property type="match status" value="1"/>
</dbReference>
<sequence length="451" mass="51072">MEEPRQRHQRIVLVPCPFQGHINPMLQLGSILHSKGFPITIAHTQFNFPNTLNHPNFNFLPIVDGFSNCNVSSVNFIDVISGFNSNCRAPLQELMAQMMEAKEYQDEITCIIYDEYMNFAEAVANYLKLPSIILSTSSATNALSFHTILQLQKDSHISTQDSMSVELVPELQPLRFKDLPISNFNNIEDLLQLIAKAHETRMSSAIILNTMNCLEQTSLVQLQQRCRVPLFTIGPFHKIAPATSSSLMEEDNSCIAWLDEQMRNSVIYVSLGSIASMKKKELAEMAWGLANSKQPFLWVVRPDQTDGSEWKESLPDGFKEAIGESGCIVKWVPQKEVLAHSAVGGFWSHCGWNSTLESICEGVPMICQPFFGDQRVHTRYLSQVWKIGMEWENNLGRGEIERAVRKLMVDREGEDMRQRAMELKEKIDVSMKEGGSSYNSLNELVDYILSL</sequence>
<dbReference type="FunFam" id="3.40.50.2000:FF:000120">
    <property type="entry name" value="UDP-glycosyltransferase 76C1"/>
    <property type="match status" value="1"/>
</dbReference>
<dbReference type="EMBL" id="JAXUIC010000001">
    <property type="protein sequence ID" value="KAK4606663.1"/>
    <property type="molecule type" value="Genomic_DNA"/>
</dbReference>
<evidence type="ECO:0000313" key="3">
    <source>
        <dbReference type="EMBL" id="KAK4606663.1"/>
    </source>
</evidence>
<comment type="similarity">
    <text evidence="1">Belongs to the UDP-glycosyltransferase family.</text>
</comment>
<dbReference type="Pfam" id="PF00201">
    <property type="entry name" value="UDPGT"/>
    <property type="match status" value="1"/>
</dbReference>
<gene>
    <name evidence="3" type="ORF">RGQ29_000772</name>
</gene>
<evidence type="ECO:0000256" key="2">
    <source>
        <dbReference type="ARBA" id="ARBA00022679"/>
    </source>
</evidence>
<dbReference type="InterPro" id="IPR002213">
    <property type="entry name" value="UDP_glucos_trans"/>
</dbReference>
<comment type="caution">
    <text evidence="3">The sequence shown here is derived from an EMBL/GenBank/DDBJ whole genome shotgun (WGS) entry which is preliminary data.</text>
</comment>
<evidence type="ECO:0000256" key="1">
    <source>
        <dbReference type="ARBA" id="ARBA00009995"/>
    </source>
</evidence>
<dbReference type="GO" id="GO:0080044">
    <property type="term" value="F:quercetin 7-O-glucosyltransferase activity"/>
    <property type="evidence" value="ECO:0007669"/>
    <property type="project" value="TreeGrafter"/>
</dbReference>
<protein>
    <recommendedName>
        <fullName evidence="5">UDP-glucose iridoid glucosyltransferase-like</fullName>
    </recommendedName>
</protein>
<evidence type="ECO:0008006" key="5">
    <source>
        <dbReference type="Google" id="ProtNLM"/>
    </source>
</evidence>
<dbReference type="AlphaFoldDB" id="A0AAN7G750"/>
<name>A0AAN7G750_QUERU</name>
<dbReference type="CDD" id="cd03784">
    <property type="entry name" value="GT1_Gtf-like"/>
    <property type="match status" value="1"/>
</dbReference>
<dbReference type="PANTHER" id="PTHR11926">
    <property type="entry name" value="GLUCOSYL/GLUCURONOSYL TRANSFERASES"/>
    <property type="match status" value="1"/>
</dbReference>
<proteinExistence type="inferred from homology"/>
<keyword evidence="2" id="KW-0808">Transferase</keyword>
<dbReference type="PANTHER" id="PTHR11926:SF1489">
    <property type="entry name" value="HEXOSYLTRANSFERASE-RELATED"/>
    <property type="match status" value="1"/>
</dbReference>